<dbReference type="EnsemblBacteria" id="AEB26875">
    <property type="protein sequence ID" value="AEB26875"/>
    <property type="gene ID" value="APH_1413"/>
</dbReference>
<dbReference type="PaxDb" id="212042-APH_1413"/>
<dbReference type="STRING" id="212042.APH_1413"/>
<organism evidence="1 2">
    <name type="scientific">Anaplasma phagocytophilum (strain HZ)</name>
    <dbReference type="NCBI Taxonomy" id="212042"/>
    <lineage>
        <taxon>Bacteria</taxon>
        <taxon>Pseudomonadati</taxon>
        <taxon>Pseudomonadota</taxon>
        <taxon>Alphaproteobacteria</taxon>
        <taxon>Rickettsiales</taxon>
        <taxon>Anaplasmataceae</taxon>
        <taxon>Anaplasma</taxon>
        <taxon>phagocytophilum group</taxon>
    </lineage>
</organism>
<gene>
    <name evidence="1" type="primary">virB7</name>
    <name evidence="1" type="ordered locus">APH_1413</name>
</gene>
<evidence type="ECO:0000313" key="1">
    <source>
        <dbReference type="EMBL" id="AEB26875.1"/>
    </source>
</evidence>
<dbReference type="Proteomes" id="UP000001943">
    <property type="component" value="Chromosome"/>
</dbReference>
<name>F5GUJ8_ANAPZ</name>
<proteinExistence type="predicted"/>
<sequence length="57" mass="6620">MVVMRFYKVLFLFAVVLVLQGCGGLFSKEERRIRSPCVRAGSGHECERHPVNKWLLR</sequence>
<reference evidence="1 2" key="1">
    <citation type="journal article" date="2006" name="PLoS Genet.">
        <title>Comparative genomics of emerging human ehrlichiosis agents.</title>
        <authorList>
            <person name="Dunning Hotopp J.C."/>
            <person name="Lin M."/>
            <person name="Madupu R."/>
            <person name="Crabtree J."/>
            <person name="Angiuoli S.V."/>
            <person name="Eisen J.A."/>
            <person name="Seshadri R."/>
            <person name="Ren Q."/>
            <person name="Wu M."/>
            <person name="Utterback T.R."/>
            <person name="Smith S."/>
            <person name="Lewis M."/>
            <person name="Khouri H."/>
            <person name="Zhang C."/>
            <person name="Niu H."/>
            <person name="Lin Q."/>
            <person name="Ohashi N."/>
            <person name="Zhi N."/>
            <person name="Nelson W."/>
            <person name="Brinkac L.M."/>
            <person name="Dodson R.J."/>
            <person name="Rosovitz M.J."/>
            <person name="Sundaram J."/>
            <person name="Daugherty S.C."/>
            <person name="Davidsen T."/>
            <person name="Durkin A.S."/>
            <person name="Gwinn M."/>
            <person name="Haft D.H."/>
            <person name="Selengut J.D."/>
            <person name="Sullivan S.A."/>
            <person name="Zafar N."/>
            <person name="Zhou L."/>
            <person name="Benahmed F."/>
            <person name="Forberger H."/>
            <person name="Halpin R."/>
            <person name="Mulligan S."/>
            <person name="Robinson J."/>
            <person name="White O."/>
            <person name="Rikihisa Y."/>
            <person name="Tettelin H."/>
        </authorList>
    </citation>
    <scope>NUCLEOTIDE SEQUENCE [LARGE SCALE GENOMIC DNA]</scope>
    <source>
        <strain evidence="1 2">HZ</strain>
    </source>
</reference>
<dbReference type="HOGENOM" id="CLU_3021744_0_0_5"/>
<dbReference type="EMBL" id="CP000235">
    <property type="protein sequence ID" value="AEB26875.1"/>
    <property type="molecule type" value="Genomic_DNA"/>
</dbReference>
<protein>
    <submittedName>
        <fullName evidence="1">Type IV secretion system protein VirB7, putative</fullName>
    </submittedName>
</protein>
<accession>F5GUJ8</accession>
<dbReference type="PROSITE" id="PS51257">
    <property type="entry name" value="PROKAR_LIPOPROTEIN"/>
    <property type="match status" value="1"/>
</dbReference>
<evidence type="ECO:0000313" key="2">
    <source>
        <dbReference type="Proteomes" id="UP000001943"/>
    </source>
</evidence>
<keyword evidence="2" id="KW-1185">Reference proteome</keyword>
<dbReference type="AlphaFoldDB" id="F5GUJ8"/>
<dbReference type="KEGG" id="aph:APH_1413"/>